<dbReference type="EMBL" id="CP123971">
    <property type="protein sequence ID" value="WII27845.1"/>
    <property type="molecule type" value="Genomic_DNA"/>
</dbReference>
<dbReference type="EMBL" id="JARKHV010000001">
    <property type="protein sequence ID" value="MDF4185583.1"/>
    <property type="molecule type" value="Genomic_DNA"/>
</dbReference>
<keyword evidence="1" id="KW-0472">Membrane</keyword>
<dbReference type="Proteomes" id="UP000195378">
    <property type="component" value="Chromosome"/>
</dbReference>
<evidence type="ECO:0000313" key="11">
    <source>
        <dbReference type="EMBL" id="WII27845.1"/>
    </source>
</evidence>
<organism evidence="2 12">
    <name type="scientific">Ligilactobacillus salivarius</name>
    <dbReference type="NCBI Taxonomy" id="1624"/>
    <lineage>
        <taxon>Bacteria</taxon>
        <taxon>Bacillati</taxon>
        <taxon>Bacillota</taxon>
        <taxon>Bacilli</taxon>
        <taxon>Lactobacillales</taxon>
        <taxon>Lactobacillaceae</taxon>
        <taxon>Ligilactobacillus</taxon>
    </lineage>
</organism>
<evidence type="ECO:0000313" key="5">
    <source>
        <dbReference type="EMBL" id="MYY72477.1"/>
    </source>
</evidence>
<dbReference type="Proteomes" id="UP000029488">
    <property type="component" value="Chromosome"/>
</dbReference>
<keyword evidence="1" id="KW-0812">Transmembrane</keyword>
<evidence type="ECO:0000313" key="7">
    <source>
        <dbReference type="EMBL" id="OQR25305.1"/>
    </source>
</evidence>
<reference evidence="2 12" key="1">
    <citation type="journal article" date="2014" name="BMC Genomics">
        <title>Unusual genome complexity in Lactobacillus salivarius JCM1046.</title>
        <authorList>
            <person name="Raftis E.J."/>
            <person name="Forde B.M."/>
            <person name="Claesson M.J."/>
            <person name="O'Toole P.W."/>
        </authorList>
    </citation>
    <scope>NUCLEOTIDE SEQUENCE [LARGE SCALE GENOMIC DNA]</scope>
    <source>
        <strain evidence="2 12">JCM1046</strain>
    </source>
</reference>
<dbReference type="RefSeq" id="WP_003700337.1">
    <property type="nucleotide sequence ID" value="NZ_CABMGV010000001.1"/>
</dbReference>
<reference evidence="7 13" key="3">
    <citation type="submission" date="2017-03" db="EMBL/GenBank/DDBJ databases">
        <title>Phylogenomics and comparative genomics of Lactobacillus salivarius, a mammalian gut commensal.</title>
        <authorList>
            <person name="Harris H.M."/>
        </authorList>
    </citation>
    <scope>NUCLEOTIDE SEQUENCE [LARGE SCALE GENOMIC DNA]</scope>
    <source>
        <strain evidence="7 13">AH4231</strain>
    </source>
</reference>
<evidence type="ECO:0000313" key="3">
    <source>
        <dbReference type="EMBL" id="ARU19239.1"/>
    </source>
</evidence>
<reference evidence="10 17" key="6">
    <citation type="submission" date="2018-05" db="EMBL/GenBank/DDBJ databases">
        <title>Lactobacillus salivarius genome sequencing and assembly.</title>
        <authorList>
            <person name="Audisio C."/>
            <person name="Albarracin L."/>
            <person name="Torres M.J."/>
            <person name="Hebert E.M."/>
            <person name="Saavedra L."/>
        </authorList>
    </citation>
    <scope>NUCLEOTIDE SEQUENCE [LARGE SCALE GENOMIC DNA]</scope>
    <source>
        <strain evidence="10 17">A3iob</strain>
    </source>
</reference>
<dbReference type="EMBL" id="CP007646">
    <property type="protein sequence ID" value="AIR10652.1"/>
    <property type="molecule type" value="Genomic_DNA"/>
</dbReference>
<dbReference type="Proteomes" id="UP000244552">
    <property type="component" value="Unassembled WGS sequence"/>
</dbReference>
<sequence length="85" mass="9800">MNRVYEGIQFATVTITLSAVITLITLFVTPSVWQLMLLITGEVIVINAAYLIFVLVLLGLKNLLDYWEKNQNRFKSDKSKFKYLN</sequence>
<dbReference type="Proteomes" id="UP000218139">
    <property type="component" value="Unassembled WGS sequence"/>
</dbReference>
<evidence type="ECO:0000313" key="10">
    <source>
        <dbReference type="EMBL" id="PWG53104.1"/>
    </source>
</evidence>
<name>A0A089RVN1_9LACO</name>
<accession>A0A089RVN1</accession>
<evidence type="ECO:0000313" key="13">
    <source>
        <dbReference type="Proteomes" id="UP000192353"/>
    </source>
</evidence>
<reference evidence="8 15" key="2">
    <citation type="submission" date="2016-05" db="EMBL/GenBank/DDBJ databases">
        <authorList>
            <person name="Lee J.-Y."/>
            <person name="Kim E.B."/>
            <person name="Choi Y.-J."/>
        </authorList>
    </citation>
    <scope>NUCLEOTIDE SEQUENCE [LARGE SCALE GENOMIC DNA]</scope>
    <source>
        <strain evidence="8 15">KLA006</strain>
    </source>
</reference>
<dbReference type="EMBL" id="LXZO01000079">
    <property type="protein sequence ID" value="PAY47427.1"/>
    <property type="molecule type" value="Genomic_DNA"/>
</dbReference>
<evidence type="ECO:0000313" key="4">
    <source>
        <dbReference type="EMBL" id="MDF4185583.1"/>
    </source>
</evidence>
<reference evidence="11" key="9">
    <citation type="submission" date="2023-04" db="EMBL/GenBank/DDBJ databases">
        <title>Four porcine-derived lactic acid bacteria strains analyses and their evaluation as potential probiotics based on genomics.</title>
        <authorList>
            <person name="Niu D."/>
        </authorList>
    </citation>
    <scope>NUCLEOTIDE SEQUENCE</scope>
    <source>
        <strain evidence="11">ZSA5</strain>
    </source>
</reference>
<evidence type="ECO:0000256" key="1">
    <source>
        <dbReference type="SAM" id="Phobius"/>
    </source>
</evidence>
<gene>
    <name evidence="8" type="ORF">A8C52_00135</name>
    <name evidence="7" type="ORF">B6U37_05180</name>
    <name evidence="3" type="ORF">B7R82_04220</name>
    <name evidence="10" type="ORF">DB362_04095</name>
    <name evidence="9" type="ORF">DBP89_00405</name>
    <name evidence="6" type="ORF">FYL06_01485</name>
    <name evidence="5" type="ORF">FYL10_02065</name>
    <name evidence="2" type="ORF">LSJ_0974c</name>
    <name evidence="4" type="ORF">PV940_00730</name>
    <name evidence="11" type="ORF">QFE45_05485</name>
</gene>
<dbReference type="Proteomes" id="UP000245607">
    <property type="component" value="Unassembled WGS sequence"/>
</dbReference>
<evidence type="ECO:0000313" key="12">
    <source>
        <dbReference type="Proteomes" id="UP000029488"/>
    </source>
</evidence>
<evidence type="ECO:0000313" key="17">
    <source>
        <dbReference type="Proteomes" id="UP000245607"/>
    </source>
</evidence>
<evidence type="ECO:0000313" key="19">
    <source>
        <dbReference type="Proteomes" id="UP000471300"/>
    </source>
</evidence>
<evidence type="ECO:0000313" key="2">
    <source>
        <dbReference type="EMBL" id="AIR10652.1"/>
    </source>
</evidence>
<dbReference type="EMBL" id="VSTR01000001">
    <property type="protein sequence ID" value="MYY72477.1"/>
    <property type="molecule type" value="Genomic_DNA"/>
</dbReference>
<feature type="transmembrane region" description="Helical" evidence="1">
    <location>
        <begin position="35"/>
        <end position="60"/>
    </location>
</feature>
<dbReference type="Proteomes" id="UP001213566">
    <property type="component" value="Unassembled WGS sequence"/>
</dbReference>
<dbReference type="EMBL" id="QAGV01000001">
    <property type="protein sequence ID" value="PTR98626.1"/>
    <property type="molecule type" value="Genomic_DNA"/>
</dbReference>
<protein>
    <submittedName>
        <fullName evidence="2">Uncharacterized protein</fullName>
    </submittedName>
</protein>
<keyword evidence="1" id="KW-1133">Transmembrane helix</keyword>
<evidence type="ECO:0000313" key="18">
    <source>
        <dbReference type="Proteomes" id="UP000470980"/>
    </source>
</evidence>
<dbReference type="EMBL" id="VSTU01000001">
    <property type="protein sequence ID" value="MYZ65639.1"/>
    <property type="molecule type" value="Genomic_DNA"/>
</dbReference>
<evidence type="ECO:0000313" key="9">
    <source>
        <dbReference type="EMBL" id="PTR98626.1"/>
    </source>
</evidence>
<evidence type="ECO:0000313" key="15">
    <source>
        <dbReference type="Proteomes" id="UP000218139"/>
    </source>
</evidence>
<dbReference type="Proteomes" id="UP000470980">
    <property type="component" value="Unassembled WGS sequence"/>
</dbReference>
<proteinExistence type="predicted"/>
<evidence type="ECO:0000313" key="8">
    <source>
        <dbReference type="EMBL" id="PAY47427.1"/>
    </source>
</evidence>
<dbReference type="Proteomes" id="UP000471300">
    <property type="component" value="Unassembled WGS sequence"/>
</dbReference>
<reference evidence="9 16" key="5">
    <citation type="journal article" date="2018" name="Genome Announc.">
        <title>Fifty-Six Draft Genome Sequences of 10 Lactobacillus Species from 22 Commercial Dietary Supplements.</title>
        <authorList>
            <person name="Gangiredla J."/>
            <person name="Barnaba T.J."/>
            <person name="Mammel M.K."/>
            <person name="Lacher D.W."/>
            <person name="Elkins C.A."/>
            <person name="Lampel K.A."/>
            <person name="Whitehouse C.A."/>
            <person name="Tartera C."/>
        </authorList>
    </citation>
    <scope>NUCLEOTIDE SEQUENCE [LARGE SCALE GENOMIC DNA]</scope>
    <source>
        <strain evidence="9 16">DS11_12</strain>
    </source>
</reference>
<evidence type="ECO:0000313" key="14">
    <source>
        <dbReference type="Proteomes" id="UP000195378"/>
    </source>
</evidence>
<evidence type="ECO:0000313" key="6">
    <source>
        <dbReference type="EMBL" id="MYZ65639.1"/>
    </source>
</evidence>
<dbReference type="EMBL" id="NBEY01000043">
    <property type="protein sequence ID" value="OQR25305.1"/>
    <property type="molecule type" value="Genomic_DNA"/>
</dbReference>
<reference evidence="4" key="8">
    <citation type="submission" date="2023-02" db="EMBL/GenBank/DDBJ databases">
        <title>Draft Whole-Genome Sequences of competitive exclusion Lactobacillus salivarius strains for Poultry.</title>
        <authorList>
            <person name="Ma L.M."/>
            <person name="Lopez-Guerra N."/>
            <person name="Zhang G."/>
        </authorList>
    </citation>
    <scope>NUCLEOTIDE SEQUENCE</scope>
    <source>
        <strain evidence="4">Salm-9</strain>
    </source>
</reference>
<reference evidence="18 19" key="7">
    <citation type="journal article" date="2020" name="Food Funct.">
        <title>Screening of Lactobacillus salivarius strains from the feces of Chinese populations and the evaluation of their effects against intestinal inflammation in mice.</title>
        <authorList>
            <person name="Zhai Q."/>
            <person name="Shen X."/>
            <person name="Cen S."/>
            <person name="Zhang C."/>
            <person name="Tian F."/>
            <person name="Zhao J."/>
            <person name="Zhang H."/>
            <person name="Xue Y."/>
            <person name="Chen W."/>
        </authorList>
    </citation>
    <scope>NUCLEOTIDE SEQUENCE [LARGE SCALE GENOMIC DNA]</scope>
    <source>
        <strain evidence="6 19">FZJTZ28M4.scaf</strain>
        <strain evidence="5 18">FZJTZ9M6.scaf</strain>
    </source>
</reference>
<dbReference type="EMBL" id="CP020858">
    <property type="protein sequence ID" value="ARU19239.1"/>
    <property type="molecule type" value="Genomic_DNA"/>
</dbReference>
<dbReference type="AlphaFoldDB" id="A0A089RVN1"/>
<reference evidence="3 14" key="4">
    <citation type="submission" date="2017-04" db="EMBL/GenBank/DDBJ databases">
        <title>Complete genome sequence of Lactobacillus salivarius ZLS006, a probiotic strain isolated from healthy piglet.</title>
        <authorList>
            <person name="Zhang D."/>
        </authorList>
    </citation>
    <scope>NUCLEOTIDE SEQUENCE [LARGE SCALE GENOMIC DNA]</scope>
    <source>
        <strain evidence="3 14">ZLS006</strain>
    </source>
</reference>
<dbReference type="EMBL" id="QFAS01000005">
    <property type="protein sequence ID" value="PWG53104.1"/>
    <property type="molecule type" value="Genomic_DNA"/>
</dbReference>
<dbReference type="Proteomes" id="UP001231316">
    <property type="component" value="Chromosome"/>
</dbReference>
<dbReference type="Proteomes" id="UP000192353">
    <property type="component" value="Unassembled WGS sequence"/>
</dbReference>
<dbReference type="KEGG" id="lsj:LSJ_0974c"/>
<feature type="transmembrane region" description="Helical" evidence="1">
    <location>
        <begin position="7"/>
        <end position="29"/>
    </location>
</feature>
<evidence type="ECO:0000313" key="16">
    <source>
        <dbReference type="Proteomes" id="UP000244552"/>
    </source>
</evidence>